<evidence type="ECO:0000256" key="7">
    <source>
        <dbReference type="ARBA" id="ARBA00022618"/>
    </source>
</evidence>
<keyword evidence="13" id="KW-1185">Reference proteome</keyword>
<comment type="similarity">
    <text evidence="3">Belongs to the CND2 (condensin subunit 2) family.</text>
</comment>
<organism evidence="12 13">
    <name type="scientific">Fasciolopsis buskii</name>
    <dbReference type="NCBI Taxonomy" id="27845"/>
    <lineage>
        <taxon>Eukaryota</taxon>
        <taxon>Metazoa</taxon>
        <taxon>Spiralia</taxon>
        <taxon>Lophotrochozoa</taxon>
        <taxon>Platyhelminthes</taxon>
        <taxon>Trematoda</taxon>
        <taxon>Digenea</taxon>
        <taxon>Plagiorchiida</taxon>
        <taxon>Echinostomata</taxon>
        <taxon>Echinostomatoidea</taxon>
        <taxon>Fasciolidae</taxon>
        <taxon>Fasciolopsis</taxon>
    </lineage>
</organism>
<keyword evidence="5" id="KW-0158">Chromosome</keyword>
<keyword evidence="8" id="KW-0498">Mitosis</keyword>
<dbReference type="GO" id="GO:0000796">
    <property type="term" value="C:condensin complex"/>
    <property type="evidence" value="ECO:0007669"/>
    <property type="project" value="InterPro"/>
</dbReference>
<sequence length="382" mass="42285">NGHLTRHEWPKNTLSEGLLNSAASNATVFKEQYRQKASRQMNLLPSELADSRHMLYRLFNREVLLESAPNTDGTNKSNELRPTAPHENLDLCPVFDCVDGPMPLCSNHEEDPTDGHEINDMDEPPDVCISDDDDFGLPFERAFTQPTTIGYTEFGIHGNLELISQPRKVARVEIGYARTAKMINVRHLKTAMWDFLEDSLPNAANTAARSPFSAASTTSAPEPASLAGDLSDHAADSHDLNNEHVNDQGSDGKLGSHIPGARGFSELIDSLSTRISWQMAKELSISIALNCLLHLSNEKQLYLECSDTLSDIYISQGLPQFELERLGAYTSGVEADDLEANGATKRPFRQDPNRQAKAKRPRPSTLDSWLVDEARESTEVLS</sequence>
<evidence type="ECO:0000256" key="1">
    <source>
        <dbReference type="ARBA" id="ARBA00004286"/>
    </source>
</evidence>
<evidence type="ECO:0000256" key="3">
    <source>
        <dbReference type="ARBA" id="ARBA00009471"/>
    </source>
</evidence>
<evidence type="ECO:0000256" key="2">
    <source>
        <dbReference type="ARBA" id="ARBA00004496"/>
    </source>
</evidence>
<proteinExistence type="inferred from homology"/>
<reference evidence="12" key="1">
    <citation type="submission" date="2019-05" db="EMBL/GenBank/DDBJ databases">
        <title>Annotation for the trematode Fasciolopsis buski.</title>
        <authorList>
            <person name="Choi Y.-J."/>
        </authorList>
    </citation>
    <scope>NUCLEOTIDE SEQUENCE</scope>
    <source>
        <strain evidence="12">HT</strain>
        <tissue evidence="12">Whole worm</tissue>
    </source>
</reference>
<dbReference type="EMBL" id="LUCM01008719">
    <property type="protein sequence ID" value="KAA0188005.1"/>
    <property type="molecule type" value="Genomic_DNA"/>
</dbReference>
<dbReference type="AlphaFoldDB" id="A0A8E0RQY9"/>
<protein>
    <recommendedName>
        <fullName evidence="4">Condensin complex subunit 2</fullName>
    </recommendedName>
</protein>
<evidence type="ECO:0000313" key="13">
    <source>
        <dbReference type="Proteomes" id="UP000728185"/>
    </source>
</evidence>
<comment type="caution">
    <text evidence="12">The sequence shown here is derived from an EMBL/GenBank/DDBJ whole genome shotgun (WGS) entry which is preliminary data.</text>
</comment>
<feature type="compositionally biased region" description="Low complexity" evidence="11">
    <location>
        <begin position="211"/>
        <end position="227"/>
    </location>
</feature>
<comment type="subcellular location">
    <subcellularLocation>
        <location evidence="1">Chromosome</location>
    </subcellularLocation>
    <subcellularLocation>
        <location evidence="2">Cytoplasm</location>
    </subcellularLocation>
</comment>
<gene>
    <name evidence="12" type="ORF">FBUS_08329</name>
</gene>
<dbReference type="Proteomes" id="UP000728185">
    <property type="component" value="Unassembled WGS sequence"/>
</dbReference>
<evidence type="ECO:0000256" key="11">
    <source>
        <dbReference type="SAM" id="MobiDB-lite"/>
    </source>
</evidence>
<keyword evidence="6" id="KW-0963">Cytoplasm</keyword>
<feature type="compositionally biased region" description="Basic and acidic residues" evidence="11">
    <location>
        <begin position="372"/>
        <end position="382"/>
    </location>
</feature>
<evidence type="ECO:0000256" key="4">
    <source>
        <dbReference type="ARBA" id="ARBA00016065"/>
    </source>
</evidence>
<dbReference type="GO" id="GO:0051301">
    <property type="term" value="P:cell division"/>
    <property type="evidence" value="ECO:0007669"/>
    <property type="project" value="UniProtKB-KW"/>
</dbReference>
<feature type="region of interest" description="Disordered" evidence="11">
    <location>
        <begin position="211"/>
        <end position="253"/>
    </location>
</feature>
<name>A0A8E0RQY9_9TREM</name>
<keyword evidence="7" id="KW-0132">Cell division</keyword>
<feature type="region of interest" description="Disordered" evidence="11">
    <location>
        <begin position="337"/>
        <end position="382"/>
    </location>
</feature>
<evidence type="ECO:0000256" key="9">
    <source>
        <dbReference type="ARBA" id="ARBA00023067"/>
    </source>
</evidence>
<dbReference type="PANTHER" id="PTHR13108">
    <property type="entry name" value="CONDENSIN COMPLEX SUBUNIT 2"/>
    <property type="match status" value="1"/>
</dbReference>
<accession>A0A8E0RQY9</accession>
<evidence type="ECO:0000256" key="10">
    <source>
        <dbReference type="ARBA" id="ARBA00023306"/>
    </source>
</evidence>
<feature type="compositionally biased region" description="Basic and acidic residues" evidence="11">
    <location>
        <begin position="230"/>
        <end position="246"/>
    </location>
</feature>
<evidence type="ECO:0000313" key="12">
    <source>
        <dbReference type="EMBL" id="KAA0188005.1"/>
    </source>
</evidence>
<dbReference type="PANTHER" id="PTHR13108:SF9">
    <property type="entry name" value="CONDENSIN COMPLEX SUBUNIT 2"/>
    <property type="match status" value="1"/>
</dbReference>
<evidence type="ECO:0000256" key="6">
    <source>
        <dbReference type="ARBA" id="ARBA00022490"/>
    </source>
</evidence>
<dbReference type="GO" id="GO:0007076">
    <property type="term" value="P:mitotic chromosome condensation"/>
    <property type="evidence" value="ECO:0007669"/>
    <property type="project" value="InterPro"/>
</dbReference>
<dbReference type="GO" id="GO:0003682">
    <property type="term" value="F:chromatin binding"/>
    <property type="evidence" value="ECO:0007669"/>
    <property type="project" value="TreeGrafter"/>
</dbReference>
<evidence type="ECO:0000256" key="5">
    <source>
        <dbReference type="ARBA" id="ARBA00022454"/>
    </source>
</evidence>
<dbReference type="InterPro" id="IPR022816">
    <property type="entry name" value="Condensin_barren_su2"/>
</dbReference>
<dbReference type="Pfam" id="PF05786">
    <property type="entry name" value="Cnd2"/>
    <property type="match status" value="1"/>
</dbReference>
<feature type="non-terminal residue" evidence="12">
    <location>
        <position position="382"/>
    </location>
</feature>
<evidence type="ECO:0000256" key="8">
    <source>
        <dbReference type="ARBA" id="ARBA00022776"/>
    </source>
</evidence>
<dbReference type="OrthoDB" id="362021at2759"/>
<dbReference type="GO" id="GO:0005737">
    <property type="term" value="C:cytoplasm"/>
    <property type="evidence" value="ECO:0007669"/>
    <property type="project" value="UniProtKB-SubCell"/>
</dbReference>
<keyword evidence="10" id="KW-0131">Cell cycle</keyword>
<keyword evidence="9" id="KW-0226">DNA condensation</keyword>